<evidence type="ECO:0000256" key="4">
    <source>
        <dbReference type="ARBA" id="ARBA00023136"/>
    </source>
</evidence>
<dbReference type="EMBL" id="JACIBY010000008">
    <property type="protein sequence ID" value="MBB3839855.1"/>
    <property type="molecule type" value="Genomic_DNA"/>
</dbReference>
<dbReference type="SUPFAM" id="SSF48452">
    <property type="entry name" value="TPR-like"/>
    <property type="match status" value="1"/>
</dbReference>
<accession>A0A7W5ZM67</accession>
<feature type="domain" description="RagB/SusD" evidence="6">
    <location>
        <begin position="368"/>
        <end position="447"/>
    </location>
</feature>
<organism evidence="8 9">
    <name type="scientific">Runella defluvii</name>
    <dbReference type="NCBI Taxonomy" id="370973"/>
    <lineage>
        <taxon>Bacteria</taxon>
        <taxon>Pseudomonadati</taxon>
        <taxon>Bacteroidota</taxon>
        <taxon>Cytophagia</taxon>
        <taxon>Cytophagales</taxon>
        <taxon>Spirosomataceae</taxon>
        <taxon>Runella</taxon>
    </lineage>
</organism>
<feature type="domain" description="SusD-like N-terminal" evidence="7">
    <location>
        <begin position="53"/>
        <end position="243"/>
    </location>
</feature>
<proteinExistence type="inferred from homology"/>
<dbReference type="GO" id="GO:0009279">
    <property type="term" value="C:cell outer membrane"/>
    <property type="evidence" value="ECO:0007669"/>
    <property type="project" value="UniProtKB-SubCell"/>
</dbReference>
<evidence type="ECO:0008006" key="10">
    <source>
        <dbReference type="Google" id="ProtNLM"/>
    </source>
</evidence>
<dbReference type="Proteomes" id="UP000541352">
    <property type="component" value="Unassembled WGS sequence"/>
</dbReference>
<sequence>MKRQSFYTINVGRSFLVAAALIGSLSGCRENLLNPVPVTSISTDAAYSTPAKILAQVNGLYSLFGSQSYFGGRHVVFNEQRGDEFSQNDGNNSTGANVWNQSITSSGDFVNAVWSSAYTTINSANILIENLSTSTVLTDDLRKNYIAEAKFLRAFAYFSLVQTYAKPYLQSSTAAALPLRLKAETSGGNNDFAFSTVAEVYTQILKDLNEAEADLPVTYSTSLLVASRAHKATAIALKTRVNLVKGDYAAVVTDAKKLVSDAAPYQYVSGTLTHKLEANIATVFGGSYVGNEVLLTIPYINPTEAPGLQSALSANYLTPVIYLNTAGIVADPVFASATSTDARKGLISTNATGQKLLRKFPKNSAPFSDYVPLIRYAEVLLNYAEAAAQAGDLPTATALLKAVRNRSDASYTFTKGISTKEELIETILNERRIELLGEGFRTPDLLRRVQKLPAKVGNAGVAPEVLPTAANYVWAVPSNELAYNKLAPR</sequence>
<dbReference type="RefSeq" id="WP_183976456.1">
    <property type="nucleotide sequence ID" value="NZ_JACIBY010000008.1"/>
</dbReference>
<evidence type="ECO:0000313" key="8">
    <source>
        <dbReference type="EMBL" id="MBB3839855.1"/>
    </source>
</evidence>
<evidence type="ECO:0000256" key="3">
    <source>
        <dbReference type="ARBA" id="ARBA00022729"/>
    </source>
</evidence>
<evidence type="ECO:0000259" key="6">
    <source>
        <dbReference type="Pfam" id="PF07980"/>
    </source>
</evidence>
<name>A0A7W5ZM67_9BACT</name>
<keyword evidence="9" id="KW-1185">Reference proteome</keyword>
<dbReference type="Pfam" id="PF07980">
    <property type="entry name" value="SusD_RagB"/>
    <property type="match status" value="1"/>
</dbReference>
<evidence type="ECO:0000256" key="2">
    <source>
        <dbReference type="ARBA" id="ARBA00006275"/>
    </source>
</evidence>
<evidence type="ECO:0000256" key="1">
    <source>
        <dbReference type="ARBA" id="ARBA00004442"/>
    </source>
</evidence>
<reference evidence="8 9" key="1">
    <citation type="submission" date="2020-08" db="EMBL/GenBank/DDBJ databases">
        <title>Genomic Encyclopedia of Type Strains, Phase IV (KMG-IV): sequencing the most valuable type-strain genomes for metagenomic binning, comparative biology and taxonomic classification.</title>
        <authorList>
            <person name="Goeker M."/>
        </authorList>
    </citation>
    <scope>NUCLEOTIDE SEQUENCE [LARGE SCALE GENOMIC DNA]</scope>
    <source>
        <strain evidence="8 9">DSM 17976</strain>
    </source>
</reference>
<dbReference type="AlphaFoldDB" id="A0A7W5ZM67"/>
<dbReference type="InterPro" id="IPR012944">
    <property type="entry name" value="SusD_RagB_dom"/>
</dbReference>
<comment type="caution">
    <text evidence="8">The sequence shown here is derived from an EMBL/GenBank/DDBJ whole genome shotgun (WGS) entry which is preliminary data.</text>
</comment>
<dbReference type="InterPro" id="IPR033985">
    <property type="entry name" value="SusD-like_N"/>
</dbReference>
<dbReference type="PROSITE" id="PS51257">
    <property type="entry name" value="PROKAR_LIPOPROTEIN"/>
    <property type="match status" value="1"/>
</dbReference>
<keyword evidence="3" id="KW-0732">Signal</keyword>
<comment type="subcellular location">
    <subcellularLocation>
        <location evidence="1">Cell outer membrane</location>
    </subcellularLocation>
</comment>
<comment type="similarity">
    <text evidence="2">Belongs to the SusD family.</text>
</comment>
<dbReference type="Pfam" id="PF14322">
    <property type="entry name" value="SusD-like_3"/>
    <property type="match status" value="1"/>
</dbReference>
<keyword evidence="5" id="KW-0998">Cell outer membrane</keyword>
<evidence type="ECO:0000259" key="7">
    <source>
        <dbReference type="Pfam" id="PF14322"/>
    </source>
</evidence>
<dbReference type="InterPro" id="IPR011990">
    <property type="entry name" value="TPR-like_helical_dom_sf"/>
</dbReference>
<evidence type="ECO:0000256" key="5">
    <source>
        <dbReference type="ARBA" id="ARBA00023237"/>
    </source>
</evidence>
<gene>
    <name evidence="8" type="ORF">FHS57_003866</name>
</gene>
<keyword evidence="4" id="KW-0472">Membrane</keyword>
<evidence type="ECO:0000313" key="9">
    <source>
        <dbReference type="Proteomes" id="UP000541352"/>
    </source>
</evidence>
<protein>
    <recommendedName>
        <fullName evidence="10">RagB/SusD family nutrient uptake outer membrane protein</fullName>
    </recommendedName>
</protein>
<dbReference type="CDD" id="cd08977">
    <property type="entry name" value="SusD"/>
    <property type="match status" value="1"/>
</dbReference>
<dbReference type="Gene3D" id="1.25.40.390">
    <property type="match status" value="1"/>
</dbReference>